<sequence>MKNKRIKDILDETFSDLKLFYRDTTLDDNLLAVYQVGQVLKEKDFTDMSFIGI</sequence>
<dbReference type="EMBL" id="AP031573">
    <property type="protein sequence ID" value="BFM42662.1"/>
    <property type="molecule type" value="Genomic_DNA"/>
</dbReference>
<dbReference type="AlphaFoldDB" id="A0AAT9GZN1"/>
<name>A0AAT9GZN1_9FLAO</name>
<proteinExistence type="predicted"/>
<dbReference type="RefSeq" id="WP_369617790.1">
    <property type="nucleotide sequence ID" value="NZ_AP031573.1"/>
</dbReference>
<evidence type="ECO:0000313" key="1">
    <source>
        <dbReference type="EMBL" id="BFM42662.1"/>
    </source>
</evidence>
<accession>A0AAT9GZN1</accession>
<organism evidence="1">
    <name type="scientific">Flavobacterium sp. CFS9</name>
    <dbReference type="NCBI Taxonomy" id="3143118"/>
    <lineage>
        <taxon>Bacteria</taxon>
        <taxon>Pseudomonadati</taxon>
        <taxon>Bacteroidota</taxon>
        <taxon>Flavobacteriia</taxon>
        <taxon>Flavobacteriales</taxon>
        <taxon>Flavobacteriaceae</taxon>
        <taxon>Flavobacterium</taxon>
    </lineage>
</organism>
<protein>
    <submittedName>
        <fullName evidence="1">Uncharacterized protein</fullName>
    </submittedName>
</protein>
<reference evidence="1" key="1">
    <citation type="submission" date="2024-05" db="EMBL/GenBank/DDBJ databases">
        <title>Whole-Genome Sequence of CFS9, a Potential Fish Probiotic Isolated from the Body Surface of Silurus asotus.</title>
        <authorList>
            <person name="Kojima M."/>
            <person name="Tobioka K."/>
            <person name="Yokota K."/>
            <person name="Nakatani H."/>
            <person name="Hori K."/>
            <person name="Tamaru Y."/>
            <person name="Okazaki F."/>
        </authorList>
    </citation>
    <scope>NUCLEOTIDE SEQUENCE</scope>
    <source>
        <strain evidence="1">CFS9</strain>
    </source>
</reference>
<gene>
    <name evidence="1" type="ORF">CFS9_13030</name>
</gene>